<sequence length="334" mass="38519">MRVVAQPFTWNDSPSMASNIRINQQLEGRVRNYIVSAQLAKDIWAATTPPQNRKVIIKTAPKSRLDNKRAILKHFQGRPYIRQLLDEIEQPPSLVLQYLEDNLLQASSTKTLERSEIKFVAKRVLQALQALHEDGYTHTDIKPDNILVDYGDGPSRFADVQLADCGDVCRIDSEEYLKVGVDGSHIGAAIFRSPEAMLQLRWGPSTDIWSFGTTLISLIRGLDWHMFKPSPQDATFDDEEFLIHILIRQLAHFGPVPKSYIDLIPRQDSDRWVLLATAIQFIKDNDRQRPFQYIQDECLTEEDREFLLKTMKFDPRERPSARDLLLDKWFEGVE</sequence>
<dbReference type="InterPro" id="IPR000719">
    <property type="entry name" value="Prot_kinase_dom"/>
</dbReference>
<dbReference type="InterPro" id="IPR008271">
    <property type="entry name" value="Ser/Thr_kinase_AS"/>
</dbReference>
<keyword evidence="3" id="KW-0067">ATP-binding</keyword>
<dbReference type="InterPro" id="IPR011009">
    <property type="entry name" value="Kinase-like_dom_sf"/>
</dbReference>
<dbReference type="SMART" id="SM00220">
    <property type="entry name" value="S_TKc"/>
    <property type="match status" value="1"/>
</dbReference>
<keyword evidence="1" id="KW-0723">Serine/threonine-protein kinase</keyword>
<dbReference type="Gene3D" id="1.10.510.10">
    <property type="entry name" value="Transferase(Phosphotransferase) domain 1"/>
    <property type="match status" value="1"/>
</dbReference>
<name>A0ABR4PAT4_9HELO</name>
<evidence type="ECO:0000259" key="4">
    <source>
        <dbReference type="PROSITE" id="PS50011"/>
    </source>
</evidence>
<dbReference type="Pfam" id="PF00069">
    <property type="entry name" value="Pkinase"/>
    <property type="match status" value="1"/>
</dbReference>
<evidence type="ECO:0000256" key="3">
    <source>
        <dbReference type="ARBA" id="ARBA00022840"/>
    </source>
</evidence>
<comment type="caution">
    <text evidence="5">The sequence shown here is derived from an EMBL/GenBank/DDBJ whole genome shotgun (WGS) entry which is preliminary data.</text>
</comment>
<accession>A0ABR4PAT4</accession>
<keyword evidence="6" id="KW-1185">Reference proteome</keyword>
<dbReference type="Proteomes" id="UP001629113">
    <property type="component" value="Unassembled WGS sequence"/>
</dbReference>
<dbReference type="SUPFAM" id="SSF56112">
    <property type="entry name" value="Protein kinase-like (PK-like)"/>
    <property type="match status" value="1"/>
</dbReference>
<feature type="domain" description="Protein kinase" evidence="4">
    <location>
        <begin position="1"/>
        <end position="330"/>
    </location>
</feature>
<protein>
    <submittedName>
        <fullName evidence="5">Serine threonine protein kinase</fullName>
    </submittedName>
</protein>
<dbReference type="InterPro" id="IPR050117">
    <property type="entry name" value="MAPK"/>
</dbReference>
<dbReference type="EMBL" id="JBFCZG010000007">
    <property type="protein sequence ID" value="KAL3420436.1"/>
    <property type="molecule type" value="Genomic_DNA"/>
</dbReference>
<evidence type="ECO:0000256" key="2">
    <source>
        <dbReference type="ARBA" id="ARBA00022741"/>
    </source>
</evidence>
<evidence type="ECO:0000313" key="5">
    <source>
        <dbReference type="EMBL" id="KAL3420436.1"/>
    </source>
</evidence>
<dbReference type="PROSITE" id="PS50011">
    <property type="entry name" value="PROTEIN_KINASE_DOM"/>
    <property type="match status" value="1"/>
</dbReference>
<proteinExistence type="predicted"/>
<dbReference type="GO" id="GO:0016301">
    <property type="term" value="F:kinase activity"/>
    <property type="evidence" value="ECO:0007669"/>
    <property type="project" value="UniProtKB-KW"/>
</dbReference>
<reference evidence="5 6" key="1">
    <citation type="submission" date="2024-06" db="EMBL/GenBank/DDBJ databases">
        <title>Complete genome of Phlyctema vagabunda strain 19-DSS-EL-015.</title>
        <authorList>
            <person name="Fiorenzani C."/>
        </authorList>
    </citation>
    <scope>NUCLEOTIDE SEQUENCE [LARGE SCALE GENOMIC DNA]</scope>
    <source>
        <strain evidence="5 6">19-DSS-EL-015</strain>
    </source>
</reference>
<keyword evidence="2" id="KW-0547">Nucleotide-binding</keyword>
<organism evidence="5 6">
    <name type="scientific">Phlyctema vagabunda</name>
    <dbReference type="NCBI Taxonomy" id="108571"/>
    <lineage>
        <taxon>Eukaryota</taxon>
        <taxon>Fungi</taxon>
        <taxon>Dikarya</taxon>
        <taxon>Ascomycota</taxon>
        <taxon>Pezizomycotina</taxon>
        <taxon>Leotiomycetes</taxon>
        <taxon>Helotiales</taxon>
        <taxon>Dermateaceae</taxon>
        <taxon>Phlyctema</taxon>
    </lineage>
</organism>
<dbReference type="PROSITE" id="PS00108">
    <property type="entry name" value="PROTEIN_KINASE_ST"/>
    <property type="match status" value="1"/>
</dbReference>
<dbReference type="PANTHER" id="PTHR24055">
    <property type="entry name" value="MITOGEN-ACTIVATED PROTEIN KINASE"/>
    <property type="match status" value="1"/>
</dbReference>
<keyword evidence="5" id="KW-0808">Transferase</keyword>
<evidence type="ECO:0000313" key="6">
    <source>
        <dbReference type="Proteomes" id="UP001629113"/>
    </source>
</evidence>
<gene>
    <name evidence="5" type="ORF">PVAG01_08935</name>
</gene>
<keyword evidence="5" id="KW-0418">Kinase</keyword>
<evidence type="ECO:0000256" key="1">
    <source>
        <dbReference type="ARBA" id="ARBA00022527"/>
    </source>
</evidence>